<evidence type="ECO:0000313" key="1">
    <source>
        <dbReference type="EMBL" id="ODS30463.1"/>
    </source>
</evidence>
<dbReference type="Pfam" id="PF21748">
    <property type="entry name" value="UPF0150"/>
    <property type="match status" value="1"/>
</dbReference>
<protein>
    <recommendedName>
        <fullName evidence="3">HicB-like antitoxin of toxin-antitoxin system domain-containing protein</fullName>
    </recommendedName>
</protein>
<dbReference type="InterPro" id="IPR035069">
    <property type="entry name" value="TTHA1013/TTHA0281-like"/>
</dbReference>
<dbReference type="SUPFAM" id="SSF143100">
    <property type="entry name" value="TTHA1013/TTHA0281-like"/>
    <property type="match status" value="1"/>
</dbReference>
<sequence length="53" mass="5943">MISEYIEKAMGKAFYEKLEDGTYSGEIPDCPGTLAFGKTLYECQRELKSTLEG</sequence>
<dbReference type="InterPro" id="IPR049389">
    <property type="entry name" value="TTHA0281-like"/>
</dbReference>
<evidence type="ECO:0000313" key="2">
    <source>
        <dbReference type="Proteomes" id="UP000094056"/>
    </source>
</evidence>
<accession>A0A1E3X470</accession>
<dbReference type="AlphaFoldDB" id="A0A1E3X470"/>
<reference evidence="1 2" key="1">
    <citation type="submission" date="2016-07" db="EMBL/GenBank/DDBJ databases">
        <title>Draft genome of Scalindua rubra, obtained from a brine-seawater interface in the Red Sea, sheds light on salt adaptation in anammox bacteria.</title>
        <authorList>
            <person name="Speth D.R."/>
            <person name="Lagkouvardos I."/>
            <person name="Wang Y."/>
            <person name="Qian P.-Y."/>
            <person name="Dutilh B.E."/>
            <person name="Jetten M.S."/>
        </authorList>
    </citation>
    <scope>NUCLEOTIDE SEQUENCE [LARGE SCALE GENOMIC DNA]</scope>
    <source>
        <strain evidence="1">BSI-1</strain>
    </source>
</reference>
<proteinExistence type="predicted"/>
<comment type="caution">
    <text evidence="1">The sequence shown here is derived from an EMBL/GenBank/DDBJ whole genome shotgun (WGS) entry which is preliminary data.</text>
</comment>
<name>A0A1E3X470_9BACT</name>
<dbReference type="Gene3D" id="3.30.160.250">
    <property type="match status" value="1"/>
</dbReference>
<evidence type="ECO:0008006" key="3">
    <source>
        <dbReference type="Google" id="ProtNLM"/>
    </source>
</evidence>
<gene>
    <name evidence="1" type="ORF">SCARUB_04427</name>
</gene>
<organism evidence="1 2">
    <name type="scientific">Candidatus Scalindua rubra</name>
    <dbReference type="NCBI Taxonomy" id="1872076"/>
    <lineage>
        <taxon>Bacteria</taxon>
        <taxon>Pseudomonadati</taxon>
        <taxon>Planctomycetota</taxon>
        <taxon>Candidatus Brocadiia</taxon>
        <taxon>Candidatus Brocadiales</taxon>
        <taxon>Candidatus Scalinduaceae</taxon>
        <taxon>Candidatus Scalindua</taxon>
    </lineage>
</organism>
<dbReference type="Proteomes" id="UP000094056">
    <property type="component" value="Unassembled WGS sequence"/>
</dbReference>
<dbReference type="EMBL" id="MAYW01000221">
    <property type="protein sequence ID" value="ODS30463.1"/>
    <property type="molecule type" value="Genomic_DNA"/>
</dbReference>